<dbReference type="InterPro" id="IPR051269">
    <property type="entry name" value="Fe-S_cluster_ET"/>
</dbReference>
<accession>A0A4Q7J7L3</accession>
<dbReference type="Pfam" id="PF13370">
    <property type="entry name" value="Fer4_13"/>
    <property type="match status" value="1"/>
</dbReference>
<proteinExistence type="predicted"/>
<keyword evidence="10" id="KW-1185">Reference proteome</keyword>
<feature type="transmembrane region" description="Helical" evidence="8">
    <location>
        <begin position="30"/>
        <end position="50"/>
    </location>
</feature>
<evidence type="ECO:0000313" key="10">
    <source>
        <dbReference type="Proteomes" id="UP000292003"/>
    </source>
</evidence>
<dbReference type="Gene3D" id="3.30.70.20">
    <property type="match status" value="1"/>
</dbReference>
<feature type="transmembrane region" description="Helical" evidence="8">
    <location>
        <begin position="128"/>
        <end position="151"/>
    </location>
</feature>
<dbReference type="PANTHER" id="PTHR36923">
    <property type="entry name" value="FERREDOXIN"/>
    <property type="match status" value="1"/>
</dbReference>
<keyword evidence="8" id="KW-0472">Membrane</keyword>
<gene>
    <name evidence="9" type="ORF">EWH70_16595</name>
</gene>
<keyword evidence="4" id="KW-0249">Electron transport</keyword>
<protein>
    <submittedName>
        <fullName evidence="9">Ferredoxin</fullName>
    </submittedName>
</protein>
<sequence>MCLTLCWGVLTATGWVRRLTGHHALRTGHAMLAVFTLATGFIHAAAFAFLDDPFFTVLKLIVPLADGGTVRHALGIAGFELMLAIAVTAGLSRSFKYLSWLRFHQLAYVAVGLTVVHSWIGAMANGHLAVVWIAGITVLAPTVTLAILRWLPPHRLIRIGLLDATPVGPPRQGHTLTMRVSVDNQRCRRYGICQSEAPEVFRLQEDGRLQYSRSPDPGLTEQVQAAARACPMRAIQLQGVEQGVDR</sequence>
<keyword evidence="3" id="KW-0479">Metal-binding</keyword>
<evidence type="ECO:0000256" key="6">
    <source>
        <dbReference type="ARBA" id="ARBA00023014"/>
    </source>
</evidence>
<evidence type="ECO:0000313" key="9">
    <source>
        <dbReference type="EMBL" id="RZQ62866.1"/>
    </source>
</evidence>
<feature type="transmembrane region" description="Helical" evidence="8">
    <location>
        <begin position="70"/>
        <end position="91"/>
    </location>
</feature>
<keyword evidence="8" id="KW-1133">Transmembrane helix</keyword>
<evidence type="ECO:0000256" key="3">
    <source>
        <dbReference type="ARBA" id="ARBA00022723"/>
    </source>
</evidence>
<dbReference type="EMBL" id="SFCC01000008">
    <property type="protein sequence ID" value="RZQ62866.1"/>
    <property type="molecule type" value="Genomic_DNA"/>
</dbReference>
<dbReference type="GO" id="GO:0046872">
    <property type="term" value="F:metal ion binding"/>
    <property type="evidence" value="ECO:0007669"/>
    <property type="project" value="UniProtKB-KW"/>
</dbReference>
<keyword evidence="7" id="KW-0003">3Fe-4S</keyword>
<dbReference type="GO" id="GO:0051538">
    <property type="term" value="F:3 iron, 4 sulfur cluster binding"/>
    <property type="evidence" value="ECO:0007669"/>
    <property type="project" value="UniProtKB-KW"/>
</dbReference>
<dbReference type="OrthoDB" id="3668800at2"/>
<reference evidence="9 10" key="1">
    <citation type="submission" date="2019-02" db="EMBL/GenBank/DDBJ databases">
        <title>Draft genome sequence of Amycolatopsis sp. 8-3EHSu isolated from roots of Suaeda maritima.</title>
        <authorList>
            <person name="Duangmal K."/>
            <person name="Chantavorakit T."/>
        </authorList>
    </citation>
    <scope>NUCLEOTIDE SEQUENCE [LARGE SCALE GENOMIC DNA]</scope>
    <source>
        <strain evidence="9 10">8-3EHSu</strain>
    </source>
</reference>
<evidence type="ECO:0000256" key="7">
    <source>
        <dbReference type="ARBA" id="ARBA00023291"/>
    </source>
</evidence>
<dbReference type="AlphaFoldDB" id="A0A4Q7J7L3"/>
<comment type="caution">
    <text evidence="9">The sequence shown here is derived from an EMBL/GenBank/DDBJ whole genome shotgun (WGS) entry which is preliminary data.</text>
</comment>
<organism evidence="9 10">
    <name type="scientific">Amycolatopsis suaedae</name>
    <dbReference type="NCBI Taxonomy" id="2510978"/>
    <lineage>
        <taxon>Bacteria</taxon>
        <taxon>Bacillati</taxon>
        <taxon>Actinomycetota</taxon>
        <taxon>Actinomycetes</taxon>
        <taxon>Pseudonocardiales</taxon>
        <taxon>Pseudonocardiaceae</taxon>
        <taxon>Amycolatopsis</taxon>
    </lineage>
</organism>
<evidence type="ECO:0000256" key="1">
    <source>
        <dbReference type="ARBA" id="ARBA00001927"/>
    </source>
</evidence>
<comment type="cofactor">
    <cofactor evidence="1">
        <name>[3Fe-4S] cluster</name>
        <dbReference type="ChEBI" id="CHEBI:21137"/>
    </cofactor>
</comment>
<evidence type="ECO:0000256" key="5">
    <source>
        <dbReference type="ARBA" id="ARBA00023004"/>
    </source>
</evidence>
<feature type="transmembrane region" description="Helical" evidence="8">
    <location>
        <begin position="103"/>
        <end position="122"/>
    </location>
</feature>
<dbReference type="SUPFAM" id="SSF54862">
    <property type="entry name" value="4Fe-4S ferredoxins"/>
    <property type="match status" value="1"/>
</dbReference>
<keyword evidence="8" id="KW-0812">Transmembrane</keyword>
<keyword evidence="6" id="KW-0411">Iron-sulfur</keyword>
<name>A0A4Q7J7L3_9PSEU</name>
<dbReference type="PANTHER" id="PTHR36923:SF3">
    <property type="entry name" value="FERREDOXIN"/>
    <property type="match status" value="1"/>
</dbReference>
<evidence type="ECO:0000256" key="8">
    <source>
        <dbReference type="SAM" id="Phobius"/>
    </source>
</evidence>
<keyword evidence="5" id="KW-0408">Iron</keyword>
<evidence type="ECO:0000256" key="2">
    <source>
        <dbReference type="ARBA" id="ARBA00022448"/>
    </source>
</evidence>
<keyword evidence="2" id="KW-0813">Transport</keyword>
<dbReference type="Proteomes" id="UP000292003">
    <property type="component" value="Unassembled WGS sequence"/>
</dbReference>
<evidence type="ECO:0000256" key="4">
    <source>
        <dbReference type="ARBA" id="ARBA00022982"/>
    </source>
</evidence>